<keyword evidence="2 6" id="KW-0812">Transmembrane</keyword>
<feature type="domain" description="C2" evidence="7">
    <location>
        <begin position="1240"/>
        <end position="1371"/>
    </location>
</feature>
<comment type="subcellular location">
    <subcellularLocation>
        <location evidence="1">Membrane</location>
        <topology evidence="1">Single-pass membrane protein</topology>
    </subcellularLocation>
</comment>
<proteinExistence type="predicted"/>
<keyword evidence="9" id="KW-1185">Reference proteome</keyword>
<dbReference type="Pfam" id="PF00168">
    <property type="entry name" value="C2"/>
    <property type="match status" value="3"/>
</dbReference>
<feature type="transmembrane region" description="Helical" evidence="6">
    <location>
        <begin position="1462"/>
        <end position="1480"/>
    </location>
</feature>
<evidence type="ECO:0000256" key="5">
    <source>
        <dbReference type="ARBA" id="ARBA00023136"/>
    </source>
</evidence>
<dbReference type="CDD" id="cd00030">
    <property type="entry name" value="C2"/>
    <property type="match status" value="1"/>
</dbReference>
<dbReference type="InterPro" id="IPR037721">
    <property type="entry name" value="Ferlin"/>
</dbReference>
<accession>A0ABP0M7K3</accession>
<dbReference type="InterPro" id="IPR000008">
    <property type="entry name" value="C2_dom"/>
</dbReference>
<sequence>MFVSWNEDNIWPDVELSPEEFESAYIEFSIYARNWFTRNDLIGKAFLQLKSINARQGHVYMKKSLPLRKDGETSAKGMITLTVFCLKPGESAPQGEEVKEEGEDREDLEDLSKAVLGSSADTGDTGKNYHVLINIYRAENLAKISGANPNPFVTVEFAGACVRTTPAYDVEQYTWNECARIPVQTPVYEDTILIKLWSGGSALTMTPDTLLAQGLISFSELRNNSLPARWFCLYGWDPEEVPDVKSISKSGENIKPNCFKGKLLISGRVERLGAEDVMMAAGITTSRSAPEPRNMQLALLADVYEVCGAVGRECQVQLAFGSSTKQTKDWVSPGGLDKIAAIEQHGQGAVTDDFGEDDKIYEVEDVTTFSFTQEQGRIEPILTMAPEEAKSQPLVMVNVYTRGLLSGRTRVGYQMRQLETFKKYEPGNPGRPRYMPLEPMPFNTHARIPGSVLMVIEHFTTDDVPRHNRRTVKPMVYIVRAYAFMARNIKVDTANTNLALRVACAGVSKTTNPEASQVRPMWMKPLELKVTLCSDHPKEPPTMEPITVTLLDSQTILGVKNDRDIGKTVCTYEYMRQKDNMGRWEPYRLQPQWVKLFGGNYGSVAMGEVLIGFELLHSKFRADLPAIQMWPVPEEEFDPKRHFSKLKKATLHFSLYGLRDLIPNGHEDPVVNVRVKKFEKPQPADPTGVPPSKYYSMNFKYEKLVHEGQEDNKDDHCHKWRTDALGHQGCRNLEFFQVRKINVKVPDKEILQPFIAIRVLEKPVELFQGTALQMKPFGDEGALIGESRQSLNRLYPCTWYEGVSLDYPYSAQENRIKKGVDKAIRACASRTIFEEETPEDRARELQVEREQRRQEQMNYMKSLITMEEEKAETIDSRALPLELRPFKSVFNPAGYLPEDREALQLREEHILNMEQLGNFPLCFGERAHAEAGGAGLRLRGKLEQSKQVHVFKPDFWYQNAPLMRNADIVQDDELTDWNFSYEKVFGFVKCVFKLMDGWDREAQSDDAAGTALAMAEEVEDEGEDEAADAEVASQAMAQVSSKKEDDAGVVTEEDKAKLRRSVGFDDDLDSYAFDVTRLTNRFKNKERVPSRIRVRIYFVKAICIFGKQVEGFFGKAFIDPYLAYKLGNVLVSMRNMAQFNTNVPSFYRVEERDVVMPAEARLQVDLFDFQDGFSETINGEKLIGSTVIDLEDRWHSSAWRDAMDRKQQIPTEDRPLINPQLSGQNCGSIEMWVEMIDSVRASDIKASELRKPPAMEIEVRLVIRTCKNVKPMNGDKTDVKVTVDLECKEYEGVSMGFPKLQATDVHYGAPGNAIFNWRVVYPRIVMPTKSCTMDLKLYQANSISSDEFIGAVSIDLRRYVERVARDMDMIFIEKADLQFSANSGGEELSPEEPPAEEEPVGSVQFEMWFMTQSEANQKRAGKGREDPNDFPQLVTPAEGRGWADFAAGFSFSLPDFGLMKKIIPIVLFTLLCLVLLRFIGLL</sequence>
<keyword evidence="5 6" id="KW-0472">Membrane</keyword>
<dbReference type="Gene3D" id="2.60.40.150">
    <property type="entry name" value="C2 domain"/>
    <property type="match status" value="3"/>
</dbReference>
<organism evidence="8 9">
    <name type="scientific">Durusdinium trenchii</name>
    <dbReference type="NCBI Taxonomy" id="1381693"/>
    <lineage>
        <taxon>Eukaryota</taxon>
        <taxon>Sar</taxon>
        <taxon>Alveolata</taxon>
        <taxon>Dinophyceae</taxon>
        <taxon>Suessiales</taxon>
        <taxon>Symbiodiniaceae</taxon>
        <taxon>Durusdinium</taxon>
    </lineage>
</organism>
<protein>
    <recommendedName>
        <fullName evidence="7">C2 domain-containing protein</fullName>
    </recommendedName>
</protein>
<evidence type="ECO:0000256" key="4">
    <source>
        <dbReference type="ARBA" id="ARBA00022989"/>
    </source>
</evidence>
<dbReference type="PANTHER" id="PTHR12546:SF33">
    <property type="entry name" value="SPERM VESICLE FUSION PROTEIN FER-1"/>
    <property type="match status" value="1"/>
</dbReference>
<dbReference type="Proteomes" id="UP001642484">
    <property type="component" value="Unassembled WGS sequence"/>
</dbReference>
<reference evidence="8 9" key="1">
    <citation type="submission" date="2024-02" db="EMBL/GenBank/DDBJ databases">
        <authorList>
            <person name="Chen Y."/>
            <person name="Shah S."/>
            <person name="Dougan E. K."/>
            <person name="Thang M."/>
            <person name="Chan C."/>
        </authorList>
    </citation>
    <scope>NUCLEOTIDE SEQUENCE [LARGE SCALE GENOMIC DNA]</scope>
</reference>
<evidence type="ECO:0000256" key="3">
    <source>
        <dbReference type="ARBA" id="ARBA00022737"/>
    </source>
</evidence>
<gene>
    <name evidence="8" type="ORF">CCMP2556_LOCUS24021</name>
</gene>
<keyword evidence="3" id="KW-0677">Repeat</keyword>
<evidence type="ECO:0000259" key="7">
    <source>
        <dbReference type="PROSITE" id="PS50004"/>
    </source>
</evidence>
<dbReference type="PROSITE" id="PS50004">
    <property type="entry name" value="C2"/>
    <property type="match status" value="2"/>
</dbReference>
<feature type="domain" description="C2" evidence="7">
    <location>
        <begin position="110"/>
        <end position="231"/>
    </location>
</feature>
<dbReference type="PANTHER" id="PTHR12546">
    <property type="entry name" value="FER-1-LIKE"/>
    <property type="match status" value="1"/>
</dbReference>
<dbReference type="SUPFAM" id="SSF49562">
    <property type="entry name" value="C2 domain (Calcium/lipid-binding domain, CaLB)"/>
    <property type="match status" value="5"/>
</dbReference>
<evidence type="ECO:0000313" key="8">
    <source>
        <dbReference type="EMBL" id="CAK9046149.1"/>
    </source>
</evidence>
<evidence type="ECO:0000256" key="1">
    <source>
        <dbReference type="ARBA" id="ARBA00004167"/>
    </source>
</evidence>
<dbReference type="InterPro" id="IPR035892">
    <property type="entry name" value="C2_domain_sf"/>
</dbReference>
<comment type="caution">
    <text evidence="8">The sequence shown here is derived from an EMBL/GenBank/DDBJ whole genome shotgun (WGS) entry which is preliminary data.</text>
</comment>
<dbReference type="SMART" id="SM00239">
    <property type="entry name" value="C2"/>
    <property type="match status" value="2"/>
</dbReference>
<evidence type="ECO:0000256" key="2">
    <source>
        <dbReference type="ARBA" id="ARBA00022692"/>
    </source>
</evidence>
<evidence type="ECO:0000256" key="6">
    <source>
        <dbReference type="SAM" id="Phobius"/>
    </source>
</evidence>
<name>A0ABP0M7K3_9DINO</name>
<evidence type="ECO:0000313" key="9">
    <source>
        <dbReference type="Proteomes" id="UP001642484"/>
    </source>
</evidence>
<dbReference type="EMBL" id="CAXAMN010015558">
    <property type="protein sequence ID" value="CAK9046149.1"/>
    <property type="molecule type" value="Genomic_DNA"/>
</dbReference>
<keyword evidence="4 6" id="KW-1133">Transmembrane helix</keyword>